<organism evidence="1 2">
    <name type="scientific">Cirrhinus mrigala</name>
    <name type="common">Mrigala</name>
    <dbReference type="NCBI Taxonomy" id="683832"/>
    <lineage>
        <taxon>Eukaryota</taxon>
        <taxon>Metazoa</taxon>
        <taxon>Chordata</taxon>
        <taxon>Craniata</taxon>
        <taxon>Vertebrata</taxon>
        <taxon>Euteleostomi</taxon>
        <taxon>Actinopterygii</taxon>
        <taxon>Neopterygii</taxon>
        <taxon>Teleostei</taxon>
        <taxon>Ostariophysi</taxon>
        <taxon>Cypriniformes</taxon>
        <taxon>Cyprinidae</taxon>
        <taxon>Labeoninae</taxon>
        <taxon>Labeonini</taxon>
        <taxon>Cirrhinus</taxon>
    </lineage>
</organism>
<protein>
    <submittedName>
        <fullName evidence="1">Uncharacterized protein</fullName>
    </submittedName>
</protein>
<dbReference type="InterPro" id="IPR029625">
    <property type="entry name" value="FAM169"/>
</dbReference>
<reference evidence="1 2" key="1">
    <citation type="submission" date="2024-05" db="EMBL/GenBank/DDBJ databases">
        <title>Genome sequencing and assembly of Indian major carp, Cirrhinus mrigala (Hamilton, 1822).</title>
        <authorList>
            <person name="Mohindra V."/>
            <person name="Chowdhury L.M."/>
            <person name="Lal K."/>
            <person name="Jena J.K."/>
        </authorList>
    </citation>
    <scope>NUCLEOTIDE SEQUENCE [LARGE SCALE GENOMIC DNA]</scope>
    <source>
        <strain evidence="1">CM1030</strain>
        <tissue evidence="1">Blood</tissue>
    </source>
</reference>
<name>A0ABD0P4I9_CIRMR</name>
<dbReference type="Proteomes" id="UP001529510">
    <property type="component" value="Unassembled WGS sequence"/>
</dbReference>
<dbReference type="PANTHER" id="PTHR22442">
    <property type="match status" value="1"/>
</dbReference>
<evidence type="ECO:0000313" key="1">
    <source>
        <dbReference type="EMBL" id="KAL0168061.1"/>
    </source>
</evidence>
<keyword evidence="2" id="KW-1185">Reference proteome</keyword>
<dbReference type="EMBL" id="JAMKFB020000018">
    <property type="protein sequence ID" value="KAL0168061.1"/>
    <property type="molecule type" value="Genomic_DNA"/>
</dbReference>
<accession>A0ABD0P4I9</accession>
<evidence type="ECO:0000313" key="2">
    <source>
        <dbReference type="Proteomes" id="UP001529510"/>
    </source>
</evidence>
<gene>
    <name evidence="1" type="ORF">M9458_036283</name>
</gene>
<dbReference type="PANTHER" id="PTHR22442:SF4">
    <property type="entry name" value="PROTEIN FAM169BP"/>
    <property type="match status" value="1"/>
</dbReference>
<feature type="non-terminal residue" evidence="1">
    <location>
        <position position="1"/>
    </location>
</feature>
<dbReference type="AlphaFoldDB" id="A0ABD0P4I9"/>
<proteinExistence type="predicted"/>
<sequence>SLCDGCTGQSYQLPVLDTVFVRSHWRRTGLALQMLEDFCSSQPSESVLGISFPLSPGMYG</sequence>
<comment type="caution">
    <text evidence="1">The sequence shown here is derived from an EMBL/GenBank/DDBJ whole genome shotgun (WGS) entry which is preliminary data.</text>
</comment>
<feature type="non-terminal residue" evidence="1">
    <location>
        <position position="60"/>
    </location>
</feature>